<protein>
    <submittedName>
        <fullName evidence="1">Uncharacterized protein</fullName>
    </submittedName>
</protein>
<sequence>MKEIQDDQILKSQLLQYVRGELISKARISVPPTYGIKNIHKDKLSGMIYLIINSETFINNTIDLKIECALLDAINNTTIEFSETAISARWDHHIRLLEIFQKCSPTYLAAVFDEVDEYVWNGCITVGQSDVSELMFDFDALEEAAKASKS</sequence>
<dbReference type="GeneID" id="18812456"/>
<name>F8NEM5_SERL9</name>
<dbReference type="KEGG" id="sla:SERLADRAFT_404732"/>
<dbReference type="AlphaFoldDB" id="F8NEM5"/>
<dbReference type="HOGENOM" id="CLU_1741688_0_0_1"/>
<evidence type="ECO:0000313" key="1">
    <source>
        <dbReference type="EMBL" id="EGO30659.1"/>
    </source>
</evidence>
<reference evidence="2" key="1">
    <citation type="journal article" date="2011" name="Science">
        <title>The plant cell wall-decomposing machinery underlies the functional diversity of forest fungi.</title>
        <authorList>
            <person name="Eastwood D.C."/>
            <person name="Floudas D."/>
            <person name="Binder M."/>
            <person name="Majcherczyk A."/>
            <person name="Schneider P."/>
            <person name="Aerts A."/>
            <person name="Asiegbu F.O."/>
            <person name="Baker S.E."/>
            <person name="Barry K."/>
            <person name="Bendiksby M."/>
            <person name="Blumentritt M."/>
            <person name="Coutinho P.M."/>
            <person name="Cullen D."/>
            <person name="de Vries R.P."/>
            <person name="Gathman A."/>
            <person name="Goodell B."/>
            <person name="Henrissat B."/>
            <person name="Ihrmark K."/>
            <person name="Kauserud H."/>
            <person name="Kohler A."/>
            <person name="LaButti K."/>
            <person name="Lapidus A."/>
            <person name="Lavin J.L."/>
            <person name="Lee Y.-H."/>
            <person name="Lindquist E."/>
            <person name="Lilly W."/>
            <person name="Lucas S."/>
            <person name="Morin E."/>
            <person name="Murat C."/>
            <person name="Oguiza J.A."/>
            <person name="Park J."/>
            <person name="Pisabarro A.G."/>
            <person name="Riley R."/>
            <person name="Rosling A."/>
            <person name="Salamov A."/>
            <person name="Schmidt O."/>
            <person name="Schmutz J."/>
            <person name="Skrede I."/>
            <person name="Stenlid J."/>
            <person name="Wiebenga A."/>
            <person name="Xie X."/>
            <person name="Kuees U."/>
            <person name="Hibbett D.S."/>
            <person name="Hoffmeister D."/>
            <person name="Hoegberg N."/>
            <person name="Martin F."/>
            <person name="Grigoriev I.V."/>
            <person name="Watkinson S.C."/>
        </authorList>
    </citation>
    <scope>NUCLEOTIDE SEQUENCE [LARGE SCALE GENOMIC DNA]</scope>
    <source>
        <strain evidence="2">S7.9</strain>
    </source>
</reference>
<accession>F8NEM5</accession>
<dbReference type="EMBL" id="GL945428">
    <property type="protein sequence ID" value="EGO30659.1"/>
    <property type="molecule type" value="Genomic_DNA"/>
</dbReference>
<evidence type="ECO:0000313" key="2">
    <source>
        <dbReference type="Proteomes" id="UP000008064"/>
    </source>
</evidence>
<dbReference type="Proteomes" id="UP000008064">
    <property type="component" value="Unassembled WGS sequence"/>
</dbReference>
<gene>
    <name evidence="1" type="ORF">SERLADRAFT_404732</name>
</gene>
<dbReference type="RefSeq" id="XP_007312543.1">
    <property type="nucleotide sequence ID" value="XM_007312481.1"/>
</dbReference>
<organism evidence="2">
    <name type="scientific">Serpula lacrymans var. lacrymans (strain S7.9)</name>
    <name type="common">Dry rot fungus</name>
    <dbReference type="NCBI Taxonomy" id="578457"/>
    <lineage>
        <taxon>Eukaryota</taxon>
        <taxon>Fungi</taxon>
        <taxon>Dikarya</taxon>
        <taxon>Basidiomycota</taxon>
        <taxon>Agaricomycotina</taxon>
        <taxon>Agaricomycetes</taxon>
        <taxon>Agaricomycetidae</taxon>
        <taxon>Boletales</taxon>
        <taxon>Coniophorineae</taxon>
        <taxon>Serpulaceae</taxon>
        <taxon>Serpula</taxon>
    </lineage>
</organism>
<dbReference type="OrthoDB" id="2603830at2759"/>
<proteinExistence type="predicted"/>